<keyword evidence="2 3" id="KW-0040">ANK repeat</keyword>
<name>A0A9N9LGM2_9HELO</name>
<feature type="repeat" description="ANK" evidence="3">
    <location>
        <begin position="758"/>
        <end position="790"/>
    </location>
</feature>
<dbReference type="OrthoDB" id="3557006at2759"/>
<sequence>MNSIDLLKLLRDKGLSLQERTADGKTALHFIPQDVDPTVVRFLIDNDVNPNITTNDGEIPLHRLLRDEISSDLEVTELLATEEAISLPNKDGNMPVYYALAPSVTTEKEWRHTRTNFVQLLKRREATFTTCNTSGESSLRVLLRAYPPPITSLDSFETILICIVESTTNVESLNELQHWYNNPSDNLQPLIYIAIADKCSIVTALLLSKDVDVDVVTEPNKWSPVFLASYEGIGIDLYQKILAKSKKINSCNSGGFYLPHVVCMQESSATKLHLKALRDLGVDIDVPTSNTRKMTPLMLESQNGKSHLVKWLLGESVDYCVKDDNGCLVVHYACLGSGYPVLLEFEGLSIEWGSIGSTFHNNVSIDGCNVLHLAACNVPICLQIVLKKGFWEDINSFSDNGESALHLAARFDRYINVEQLLAAGANIEVVSLSGLRPIHTAAKFGHPKTVETLLNHHCGLGADSNGLTLEMHALSRGHIKIARIIGKKRIEKDEASDGAETGLPQRPDSDAFSSSLSKSLESAIRRGDLDSCKSIVKAGVDLNRRFRICKGCSPVFTSLVSGQYGIARYLIKEGPTTLGQAYSSYSSSLDEPWWWVGHSAVHLACREDSPQDILSLLLGEDRKPGFLAFRAPVSPLHVAVACENLEAAKLILKQQLNEDTPSNLCLDQAKHKQPFSRILKEPQLHPLHQAQIGPSMIDFCIDPRKLQWDWVLSGRPDKFITTLKAFGTALHLAVFVGSYDITKILLEHGAKANSADYNFQTPLHLAAKFGLLNTFELLLQYGSNPFASTRSGKTALAMALESKAPLSFNIVSSFDSSSLRYLFPTGCNLLHVAISSPSKFLYLFDQGLDPYDTPSISMPNPIERALIEGQMENRAQFLSLLCNLRFDFGRCKMILRHDAFIQFPINKLNLLAKCLPGYMIAIDKEYDRKTWDGAREHPLCIASRNGRVDLLELWIEAGADLELRGDFHGTPLISACVSGRLDSVKYLVRAGAKVSFMRDGKLYNALESARHFEDIVHWLLVERFTDQLKIEFSHRTVSDTEFKDWSGVKAAEVVVDGWYAPSYGISSLGRLKELSELRRELLGQVVEILGFEEQPISNSESIPFANLRETKCR</sequence>
<dbReference type="PANTHER" id="PTHR24198">
    <property type="entry name" value="ANKYRIN REPEAT AND PROTEIN KINASE DOMAIN-CONTAINING PROTEIN"/>
    <property type="match status" value="1"/>
</dbReference>
<dbReference type="Gene3D" id="1.25.40.20">
    <property type="entry name" value="Ankyrin repeat-containing domain"/>
    <property type="match status" value="6"/>
</dbReference>
<organism evidence="5 6">
    <name type="scientific">Hymenoscyphus albidus</name>
    <dbReference type="NCBI Taxonomy" id="595503"/>
    <lineage>
        <taxon>Eukaryota</taxon>
        <taxon>Fungi</taxon>
        <taxon>Dikarya</taxon>
        <taxon>Ascomycota</taxon>
        <taxon>Pezizomycotina</taxon>
        <taxon>Leotiomycetes</taxon>
        <taxon>Helotiales</taxon>
        <taxon>Helotiaceae</taxon>
        <taxon>Hymenoscyphus</taxon>
    </lineage>
</organism>
<feature type="repeat" description="ANK" evidence="3">
    <location>
        <begin position="934"/>
        <end position="966"/>
    </location>
</feature>
<accession>A0A9N9LGM2</accession>
<dbReference type="SUPFAM" id="SSF48403">
    <property type="entry name" value="Ankyrin repeat"/>
    <property type="match status" value="4"/>
</dbReference>
<evidence type="ECO:0008006" key="7">
    <source>
        <dbReference type="Google" id="ProtNLM"/>
    </source>
</evidence>
<dbReference type="AlphaFoldDB" id="A0A9N9LGM2"/>
<protein>
    <recommendedName>
        <fullName evidence="7">Ankyrin</fullName>
    </recommendedName>
</protein>
<dbReference type="Pfam" id="PF12796">
    <property type="entry name" value="Ank_2"/>
    <property type="match status" value="3"/>
</dbReference>
<dbReference type="PROSITE" id="PS50297">
    <property type="entry name" value="ANK_REP_REGION"/>
    <property type="match status" value="3"/>
</dbReference>
<dbReference type="PANTHER" id="PTHR24198:SF165">
    <property type="entry name" value="ANKYRIN REPEAT-CONTAINING PROTEIN-RELATED"/>
    <property type="match status" value="1"/>
</dbReference>
<keyword evidence="1" id="KW-0677">Repeat</keyword>
<evidence type="ECO:0000256" key="4">
    <source>
        <dbReference type="SAM" id="MobiDB-lite"/>
    </source>
</evidence>
<feature type="repeat" description="ANK" evidence="3">
    <location>
        <begin position="400"/>
        <end position="432"/>
    </location>
</feature>
<evidence type="ECO:0000256" key="1">
    <source>
        <dbReference type="ARBA" id="ARBA00022737"/>
    </source>
</evidence>
<feature type="repeat" description="ANK" evidence="3">
    <location>
        <begin position="728"/>
        <end position="757"/>
    </location>
</feature>
<evidence type="ECO:0000256" key="2">
    <source>
        <dbReference type="ARBA" id="ARBA00023043"/>
    </source>
</evidence>
<evidence type="ECO:0000313" key="6">
    <source>
        <dbReference type="Proteomes" id="UP000701801"/>
    </source>
</evidence>
<proteinExistence type="predicted"/>
<feature type="repeat" description="ANK" evidence="3">
    <location>
        <begin position="23"/>
        <end position="55"/>
    </location>
</feature>
<keyword evidence="6" id="KW-1185">Reference proteome</keyword>
<gene>
    <name evidence="5" type="ORF">HYALB_00001630</name>
</gene>
<dbReference type="InterPro" id="IPR036770">
    <property type="entry name" value="Ankyrin_rpt-contain_sf"/>
</dbReference>
<dbReference type="PROSITE" id="PS50088">
    <property type="entry name" value="ANK_REPEAT"/>
    <property type="match status" value="6"/>
</dbReference>
<reference evidence="5" key="1">
    <citation type="submission" date="2021-07" db="EMBL/GenBank/DDBJ databases">
        <authorList>
            <person name="Durling M."/>
        </authorList>
    </citation>
    <scope>NUCLEOTIDE SEQUENCE</scope>
</reference>
<evidence type="ECO:0000313" key="5">
    <source>
        <dbReference type="EMBL" id="CAG8972232.1"/>
    </source>
</evidence>
<dbReference type="SMART" id="SM00248">
    <property type="entry name" value="ANK"/>
    <property type="match status" value="18"/>
</dbReference>
<feature type="region of interest" description="Disordered" evidence="4">
    <location>
        <begin position="493"/>
        <end position="513"/>
    </location>
</feature>
<dbReference type="InterPro" id="IPR002110">
    <property type="entry name" value="Ankyrin_rpt"/>
</dbReference>
<feature type="repeat" description="ANK" evidence="3">
    <location>
        <begin position="433"/>
        <end position="465"/>
    </location>
</feature>
<dbReference type="Proteomes" id="UP000701801">
    <property type="component" value="Unassembled WGS sequence"/>
</dbReference>
<dbReference type="EMBL" id="CAJVRM010000041">
    <property type="protein sequence ID" value="CAG8972232.1"/>
    <property type="molecule type" value="Genomic_DNA"/>
</dbReference>
<comment type="caution">
    <text evidence="5">The sequence shown here is derived from an EMBL/GenBank/DDBJ whole genome shotgun (WGS) entry which is preliminary data.</text>
</comment>
<evidence type="ECO:0000256" key="3">
    <source>
        <dbReference type="PROSITE-ProRule" id="PRU00023"/>
    </source>
</evidence>